<protein>
    <recommendedName>
        <fullName evidence="2">histidine kinase</fullName>
        <ecNumber evidence="2">2.7.13.3</ecNumber>
    </recommendedName>
</protein>
<dbReference type="SMART" id="SM00388">
    <property type="entry name" value="HisKA"/>
    <property type="match status" value="1"/>
</dbReference>
<dbReference type="InterPro" id="IPR004358">
    <property type="entry name" value="Sig_transdc_His_kin-like_C"/>
</dbReference>
<dbReference type="EC" id="2.7.13.3" evidence="2"/>
<dbReference type="Gene3D" id="1.10.287.130">
    <property type="match status" value="1"/>
</dbReference>
<comment type="caution">
    <text evidence="7">The sequence shown here is derived from an EMBL/GenBank/DDBJ whole genome shotgun (WGS) entry which is preliminary data.</text>
</comment>
<evidence type="ECO:0000256" key="2">
    <source>
        <dbReference type="ARBA" id="ARBA00012438"/>
    </source>
</evidence>
<keyword evidence="7" id="KW-0418">Kinase</keyword>
<comment type="catalytic activity">
    <reaction evidence="1">
        <text>ATP + protein L-histidine = ADP + protein N-phospho-L-histidine.</text>
        <dbReference type="EC" id="2.7.13.3"/>
    </reaction>
</comment>
<dbReference type="GO" id="GO:0000155">
    <property type="term" value="F:phosphorelay sensor kinase activity"/>
    <property type="evidence" value="ECO:0007669"/>
    <property type="project" value="InterPro"/>
</dbReference>
<proteinExistence type="predicted"/>
<organism evidence="7 8">
    <name type="scientific">Marinirhabdus gelatinilytica</name>
    <dbReference type="NCBI Taxonomy" id="1703343"/>
    <lineage>
        <taxon>Bacteria</taxon>
        <taxon>Pseudomonadati</taxon>
        <taxon>Bacteroidota</taxon>
        <taxon>Flavobacteriia</taxon>
        <taxon>Flavobacteriales</taxon>
        <taxon>Flavobacteriaceae</taxon>
    </lineage>
</organism>
<dbReference type="PROSITE" id="PS50109">
    <property type="entry name" value="HIS_KIN"/>
    <property type="match status" value="1"/>
</dbReference>
<dbReference type="SUPFAM" id="SSF55874">
    <property type="entry name" value="ATPase domain of HSP90 chaperone/DNA topoisomerase II/histidine kinase"/>
    <property type="match status" value="1"/>
</dbReference>
<keyword evidence="7" id="KW-0808">Transferase</keyword>
<dbReference type="OrthoDB" id="9816309at2"/>
<dbReference type="PANTHER" id="PTHR43547:SF2">
    <property type="entry name" value="HYBRID SIGNAL TRANSDUCTION HISTIDINE KINASE C"/>
    <property type="match status" value="1"/>
</dbReference>
<dbReference type="InterPro" id="IPR003594">
    <property type="entry name" value="HATPase_dom"/>
</dbReference>
<dbReference type="RefSeq" id="WP_115122078.1">
    <property type="nucleotide sequence ID" value="NZ_QRAO01000001.1"/>
</dbReference>
<dbReference type="PANTHER" id="PTHR43547">
    <property type="entry name" value="TWO-COMPONENT HISTIDINE KINASE"/>
    <property type="match status" value="1"/>
</dbReference>
<dbReference type="InterPro" id="IPR036890">
    <property type="entry name" value="HATPase_C_sf"/>
</dbReference>
<dbReference type="Pfam" id="PF02518">
    <property type="entry name" value="HATPase_c"/>
    <property type="match status" value="1"/>
</dbReference>
<dbReference type="InterPro" id="IPR001789">
    <property type="entry name" value="Sig_transdc_resp-reg_receiver"/>
</dbReference>
<evidence type="ECO:0000259" key="5">
    <source>
        <dbReference type="PROSITE" id="PS50109"/>
    </source>
</evidence>
<dbReference type="EMBL" id="QRAO01000001">
    <property type="protein sequence ID" value="RDK88363.1"/>
    <property type="molecule type" value="Genomic_DNA"/>
</dbReference>
<accession>A0A370QJ18</accession>
<dbReference type="SUPFAM" id="SSF52172">
    <property type="entry name" value="CheY-like"/>
    <property type="match status" value="1"/>
</dbReference>
<dbReference type="PROSITE" id="PS50110">
    <property type="entry name" value="RESPONSE_REGULATORY"/>
    <property type="match status" value="1"/>
</dbReference>
<dbReference type="Proteomes" id="UP000255317">
    <property type="component" value="Unassembled WGS sequence"/>
</dbReference>
<dbReference type="CDD" id="cd00082">
    <property type="entry name" value="HisKA"/>
    <property type="match status" value="1"/>
</dbReference>
<gene>
    <name evidence="7" type="ORF">C8D94_101234</name>
</gene>
<feature type="domain" description="Response regulatory" evidence="6">
    <location>
        <begin position="382"/>
        <end position="500"/>
    </location>
</feature>
<dbReference type="InterPro" id="IPR003661">
    <property type="entry name" value="HisK_dim/P_dom"/>
</dbReference>
<dbReference type="Pfam" id="PF00512">
    <property type="entry name" value="HisKA"/>
    <property type="match status" value="1"/>
</dbReference>
<evidence type="ECO:0000256" key="3">
    <source>
        <dbReference type="ARBA" id="ARBA00022553"/>
    </source>
</evidence>
<evidence type="ECO:0000256" key="1">
    <source>
        <dbReference type="ARBA" id="ARBA00000085"/>
    </source>
</evidence>
<dbReference type="AlphaFoldDB" id="A0A370QJ18"/>
<dbReference type="SMART" id="SM00448">
    <property type="entry name" value="REC"/>
    <property type="match status" value="1"/>
</dbReference>
<dbReference type="SMART" id="SM00387">
    <property type="entry name" value="HATPase_c"/>
    <property type="match status" value="1"/>
</dbReference>
<evidence type="ECO:0000259" key="6">
    <source>
        <dbReference type="PROSITE" id="PS50110"/>
    </source>
</evidence>
<keyword evidence="3" id="KW-0597">Phosphoprotein</keyword>
<dbReference type="Gene3D" id="3.40.50.2300">
    <property type="match status" value="1"/>
</dbReference>
<feature type="domain" description="Histidine kinase" evidence="5">
    <location>
        <begin position="142"/>
        <end position="361"/>
    </location>
</feature>
<dbReference type="PRINTS" id="PR00344">
    <property type="entry name" value="BCTRLSENSOR"/>
</dbReference>
<comment type="caution">
    <text evidence="4">Lacks conserved residue(s) required for the propagation of feature annotation.</text>
</comment>
<dbReference type="InterPro" id="IPR036097">
    <property type="entry name" value="HisK_dim/P_sf"/>
</dbReference>
<evidence type="ECO:0000256" key="4">
    <source>
        <dbReference type="PROSITE-ProRule" id="PRU00169"/>
    </source>
</evidence>
<keyword evidence="8" id="KW-1185">Reference proteome</keyword>
<reference evidence="7 8" key="1">
    <citation type="submission" date="2018-07" db="EMBL/GenBank/DDBJ databases">
        <title>Genomic Encyclopedia of Type Strains, Phase IV (KMG-IV): sequencing the most valuable type-strain genomes for metagenomic binning, comparative biology and taxonomic classification.</title>
        <authorList>
            <person name="Goeker M."/>
        </authorList>
    </citation>
    <scope>NUCLEOTIDE SEQUENCE [LARGE SCALE GENOMIC DNA]</scope>
    <source>
        <strain evidence="7 8">DSM 101478</strain>
    </source>
</reference>
<dbReference type="InterPro" id="IPR011006">
    <property type="entry name" value="CheY-like_superfamily"/>
</dbReference>
<evidence type="ECO:0000313" key="8">
    <source>
        <dbReference type="Proteomes" id="UP000255317"/>
    </source>
</evidence>
<dbReference type="Pfam" id="PF00072">
    <property type="entry name" value="Response_reg"/>
    <property type="match status" value="1"/>
</dbReference>
<dbReference type="Gene3D" id="3.30.565.10">
    <property type="entry name" value="Histidine kinase-like ATPase, C-terminal domain"/>
    <property type="match status" value="1"/>
</dbReference>
<dbReference type="InterPro" id="IPR005467">
    <property type="entry name" value="His_kinase_dom"/>
</dbReference>
<dbReference type="SUPFAM" id="SSF47384">
    <property type="entry name" value="Homodimeric domain of signal transducing histidine kinase"/>
    <property type="match status" value="1"/>
</dbReference>
<dbReference type="CDD" id="cd00156">
    <property type="entry name" value="REC"/>
    <property type="match status" value="1"/>
</dbReference>
<sequence>MSSATQLKEEFLHTRIQQIEISDHGEVIASDDVLFSISATKNISEFHPFFETLVSLIPSISGTLTYPCVNIYAEGSSKILDITIVQRESSVYILLFDFTEHYQYAHPLVQEKNETAIAKNKLAFEKRLLQAKEQFKNNFLANLNHEIRNPLNNLLGFMELLKKTKLSYDQNETLKVMQRTGQQIKLLMDDMLDISKIERGAIRIQSVPFNLGHIVKNLQQHYKLKIGKNNVAFETVVEEDVPKKLIGDPVRLNQILFNLLENAYRNTESGTITLKIVLKEKIKESFVLHFFVSNTGKEIPTEEIDRIFDSYYQFKENTISPIGEGLGLKIVKELVVLQEGNVSVNSNANGTTFSCELPFKKRVKKTKRSTVPKGSGVLLSKRILVVEDEETSQMLFMRTFLNNDKGYILEIAKNSSQAFKLLEKKNYSLVIIKNAMPDSSSVDFIKELKSNKDLRGIPILVASGSTLLQEQEEILKAGANAFLPKPYTQKELFDSIEKLST</sequence>
<evidence type="ECO:0000313" key="7">
    <source>
        <dbReference type="EMBL" id="RDK88363.1"/>
    </source>
</evidence>
<name>A0A370QJ18_9FLAO</name>